<evidence type="ECO:0000313" key="3">
    <source>
        <dbReference type="Proteomes" id="UP000682951"/>
    </source>
</evidence>
<proteinExistence type="predicted"/>
<dbReference type="SUPFAM" id="SSF48452">
    <property type="entry name" value="TPR-like"/>
    <property type="match status" value="1"/>
</dbReference>
<dbReference type="EMBL" id="JAGSSW010000001">
    <property type="protein sequence ID" value="MBR8463219.1"/>
    <property type="molecule type" value="Genomic_DNA"/>
</dbReference>
<dbReference type="Gene3D" id="1.25.40.10">
    <property type="entry name" value="Tetratricopeptide repeat domain"/>
    <property type="match status" value="2"/>
</dbReference>
<reference evidence="2 3" key="1">
    <citation type="submission" date="2021-04" db="EMBL/GenBank/DDBJ databases">
        <title>Molecular and phenotypic characterization and identification of bacterial isolates recovered from the Anatolian ground squirrels (Spermophilus xanthoprymnus) and which have the potential to form a new species in the Campylobacter genus.</title>
        <authorList>
            <person name="Aydin F."/>
            <person name="Abay S."/>
            <person name="Kayman T."/>
            <person name="Karakaya E."/>
            <person name="Mustak H.K."/>
            <person name="Mustak I.B."/>
            <person name="Bilgin N."/>
            <person name="Duzler A."/>
            <person name="Sahin O."/>
            <person name="Guran O."/>
            <person name="Saticioglu I.B."/>
        </authorList>
    </citation>
    <scope>NUCLEOTIDE SEQUENCE [LARGE SCALE GENOMIC DNA]</scope>
    <source>
        <strain evidence="3">faydin-G24</strain>
    </source>
</reference>
<gene>
    <name evidence="2" type="ORF">KDD93_01340</name>
</gene>
<sequence>MKKALFILFLPIFLLAFNLSLNSGIENNKPYSVLHLSDDNEFECVEQILAYDTKRYVCMLDDGALPHIDDTILPLMDIKYKKQDGKLFIIIMPKAYSRILNIPVELYNSKSVYRSSETISKHFSIVIDQNLPEFDVKRPSGLNFAPEFFDMLYPSIGALDLNHSPIEGMDSNDIDLYINIKQAYDRGMYPSVVNDTQIAISRHPQSIFASEFLLYRLRALDQIFTQMESFEEITPNDVSSEGRVWIRKFPSDENYPEVVSIIIRAYLKESIQSDAKYMLDILLSEYPSSKFSKIAQLDYADFSYKNGKIKEAVKIYEDVLYSSDDVSVASRAALALVGANIDKAKFDEARIFLLKILNANEKYLMNDTARAMNLASLFTTQNMYDVAAKIYEIVVNNSDKRNEFYESALKNIGINLAKLKDTNRAYEYLKRYESEYKYGEYIAEVDSAMDALFFELDESNSTKLHEHYVALMEKYGNADIGKKALVSEMELNLKERKYRKVLDYTDRVKDLNISEAMSYLNSAAFELANEGFRADDCQIVVNLLEHYDVNNPALPQFKLFSCYFRTARYDAALELAKAHLKDENLEDRVEWLVNLSKILYQQRDYIATINAANDALSLGASVEHSDPTPVLFDRFYSLLKLDRFSEAIATLSAIEQLRGRDFKIIEAYNALSEYAYTKNDFANTSTYAKKALELQTRVKIDTFSPKLNILYATALLKIDGVNEALDEMKYVLNMRLKPEDRLRSLGLIADIYIRLKRLDLAKEHLSECVRSNFVSPYKAICEQRLKLLD</sequence>
<evidence type="ECO:0000259" key="1">
    <source>
        <dbReference type="Pfam" id="PF24323"/>
    </source>
</evidence>
<dbReference type="Pfam" id="PF24323">
    <property type="entry name" value="DUF7494"/>
    <property type="match status" value="1"/>
</dbReference>
<name>A0ABS5HG10_9BACT</name>
<accession>A0ABS5HG10</accession>
<dbReference type="RefSeq" id="WP_212141435.1">
    <property type="nucleotide sequence ID" value="NZ_JAGSSW010000001.1"/>
</dbReference>
<organism evidence="2 3">
    <name type="scientific">Campylobacter anatolicus</name>
    <dbReference type="NCBI Taxonomy" id="2829105"/>
    <lineage>
        <taxon>Bacteria</taxon>
        <taxon>Pseudomonadati</taxon>
        <taxon>Campylobacterota</taxon>
        <taxon>Epsilonproteobacteria</taxon>
        <taxon>Campylobacterales</taxon>
        <taxon>Campylobacteraceae</taxon>
        <taxon>Campylobacter</taxon>
    </lineage>
</organism>
<keyword evidence="3" id="KW-1185">Reference proteome</keyword>
<dbReference type="InterPro" id="IPR011990">
    <property type="entry name" value="TPR-like_helical_dom_sf"/>
</dbReference>
<protein>
    <recommendedName>
        <fullName evidence="1">DUF7494 domain-containing protein</fullName>
    </recommendedName>
</protein>
<dbReference type="SUPFAM" id="SSF81901">
    <property type="entry name" value="HCP-like"/>
    <property type="match status" value="1"/>
</dbReference>
<dbReference type="InterPro" id="IPR055917">
    <property type="entry name" value="DUF7494"/>
</dbReference>
<comment type="caution">
    <text evidence="2">The sequence shown here is derived from an EMBL/GenBank/DDBJ whole genome shotgun (WGS) entry which is preliminary data.</text>
</comment>
<feature type="domain" description="DUF7494" evidence="1">
    <location>
        <begin position="17"/>
        <end position="130"/>
    </location>
</feature>
<dbReference type="Proteomes" id="UP000682951">
    <property type="component" value="Unassembled WGS sequence"/>
</dbReference>
<evidence type="ECO:0000313" key="2">
    <source>
        <dbReference type="EMBL" id="MBR8463219.1"/>
    </source>
</evidence>